<name>A0A1R4J9Z7_9MICO</name>
<accession>A0A1R4J9Z7</accession>
<keyword evidence="2" id="KW-1185">Reference proteome</keyword>
<evidence type="ECO:0000313" key="1">
    <source>
        <dbReference type="EMBL" id="SJN28533.1"/>
    </source>
</evidence>
<reference evidence="1 2" key="1">
    <citation type="submission" date="2017-02" db="EMBL/GenBank/DDBJ databases">
        <authorList>
            <person name="Peterson S.W."/>
        </authorList>
    </citation>
    <scope>NUCLEOTIDE SEQUENCE [LARGE SCALE GENOMIC DNA]</scope>
    <source>
        <strain evidence="1 2">B Mb 05.01</strain>
    </source>
</reference>
<evidence type="ECO:0000313" key="2">
    <source>
        <dbReference type="Proteomes" id="UP000196320"/>
    </source>
</evidence>
<dbReference type="Proteomes" id="UP000196320">
    <property type="component" value="Unassembled WGS sequence"/>
</dbReference>
<gene>
    <name evidence="1" type="ORF">FM104_06100</name>
</gene>
<organism evidence="1 2">
    <name type="scientific">Microbacterium esteraromaticum</name>
    <dbReference type="NCBI Taxonomy" id="57043"/>
    <lineage>
        <taxon>Bacteria</taxon>
        <taxon>Bacillati</taxon>
        <taxon>Actinomycetota</taxon>
        <taxon>Actinomycetes</taxon>
        <taxon>Micrococcales</taxon>
        <taxon>Microbacteriaceae</taxon>
        <taxon>Microbacterium</taxon>
    </lineage>
</organism>
<dbReference type="EMBL" id="FUKO01000019">
    <property type="protein sequence ID" value="SJN28533.1"/>
    <property type="molecule type" value="Genomic_DNA"/>
</dbReference>
<sequence>MGSRRACVRADLPASSVGGVWLGPWPTHGARLEDATAPLRIAIRMPRQRRSSAV</sequence>
<protein>
    <submittedName>
        <fullName evidence="1">Uncharacterized protein</fullName>
    </submittedName>
</protein>
<dbReference type="AlphaFoldDB" id="A0A1R4J9Z7"/>
<proteinExistence type="predicted"/>